<dbReference type="PANTHER" id="PTHR30346:SF29">
    <property type="entry name" value="LYSR SUBSTRATE-BINDING"/>
    <property type="match status" value="1"/>
</dbReference>
<evidence type="ECO:0000256" key="1">
    <source>
        <dbReference type="ARBA" id="ARBA00009437"/>
    </source>
</evidence>
<dbReference type="Gene3D" id="1.10.10.10">
    <property type="entry name" value="Winged helix-like DNA-binding domain superfamily/Winged helix DNA-binding domain"/>
    <property type="match status" value="1"/>
</dbReference>
<dbReference type="InterPro" id="IPR036388">
    <property type="entry name" value="WH-like_DNA-bd_sf"/>
</dbReference>
<keyword evidence="7" id="KW-1185">Reference proteome</keyword>
<dbReference type="Gene3D" id="3.40.190.10">
    <property type="entry name" value="Periplasmic binding protein-like II"/>
    <property type="match status" value="2"/>
</dbReference>
<dbReference type="STRING" id="1962155.B1813_14400"/>
<dbReference type="EMBL" id="MWIH01000006">
    <property type="protein sequence ID" value="OQO90731.1"/>
    <property type="molecule type" value="Genomic_DNA"/>
</dbReference>
<keyword evidence="3" id="KW-0238">DNA-binding</keyword>
<evidence type="ECO:0000259" key="5">
    <source>
        <dbReference type="PROSITE" id="PS50931"/>
    </source>
</evidence>
<dbReference type="Pfam" id="PF03466">
    <property type="entry name" value="LysR_substrate"/>
    <property type="match status" value="1"/>
</dbReference>
<dbReference type="SUPFAM" id="SSF53850">
    <property type="entry name" value="Periplasmic binding protein-like II"/>
    <property type="match status" value="1"/>
</dbReference>
<dbReference type="GO" id="GO:0003700">
    <property type="term" value="F:DNA-binding transcription factor activity"/>
    <property type="evidence" value="ECO:0007669"/>
    <property type="project" value="InterPro"/>
</dbReference>
<comment type="caution">
    <text evidence="6">The sequence shown here is derived from an EMBL/GenBank/DDBJ whole genome shotgun (WGS) entry which is preliminary data.</text>
</comment>
<gene>
    <name evidence="6" type="ORF">B1813_14400</name>
</gene>
<name>A0A1V9A0W9_SACPI</name>
<evidence type="ECO:0000256" key="3">
    <source>
        <dbReference type="ARBA" id="ARBA00023125"/>
    </source>
</evidence>
<dbReference type="InterPro" id="IPR036390">
    <property type="entry name" value="WH_DNA-bd_sf"/>
</dbReference>
<dbReference type="GO" id="GO:0032993">
    <property type="term" value="C:protein-DNA complex"/>
    <property type="evidence" value="ECO:0007669"/>
    <property type="project" value="TreeGrafter"/>
</dbReference>
<dbReference type="InterPro" id="IPR005119">
    <property type="entry name" value="LysR_subst-bd"/>
</dbReference>
<protein>
    <recommendedName>
        <fullName evidence="5">HTH lysR-type domain-containing protein</fullName>
    </recommendedName>
</protein>
<organism evidence="6 7">
    <name type="scientific">Saccharomonospora piscinae</name>
    <dbReference type="NCBI Taxonomy" id="687388"/>
    <lineage>
        <taxon>Bacteria</taxon>
        <taxon>Bacillati</taxon>
        <taxon>Actinomycetota</taxon>
        <taxon>Actinomycetes</taxon>
        <taxon>Pseudonocardiales</taxon>
        <taxon>Pseudonocardiaceae</taxon>
        <taxon>Saccharomonospora</taxon>
    </lineage>
</organism>
<dbReference type="Proteomes" id="UP000192591">
    <property type="component" value="Unassembled WGS sequence"/>
</dbReference>
<accession>A0A1V9A0W9</accession>
<keyword evidence="2" id="KW-0805">Transcription regulation</keyword>
<dbReference type="AlphaFoldDB" id="A0A1V9A0W9"/>
<comment type="similarity">
    <text evidence="1">Belongs to the LysR transcriptional regulatory family.</text>
</comment>
<proteinExistence type="inferred from homology"/>
<evidence type="ECO:0000313" key="7">
    <source>
        <dbReference type="Proteomes" id="UP000192591"/>
    </source>
</evidence>
<dbReference type="SUPFAM" id="SSF46785">
    <property type="entry name" value="Winged helix' DNA-binding domain"/>
    <property type="match status" value="1"/>
</dbReference>
<feature type="domain" description="HTH lysR-type" evidence="5">
    <location>
        <begin position="3"/>
        <end position="60"/>
    </location>
</feature>
<dbReference type="PROSITE" id="PS50931">
    <property type="entry name" value="HTH_LYSR"/>
    <property type="match status" value="1"/>
</dbReference>
<dbReference type="GO" id="GO:0003677">
    <property type="term" value="F:DNA binding"/>
    <property type="evidence" value="ECO:0007669"/>
    <property type="project" value="UniProtKB-KW"/>
</dbReference>
<evidence type="ECO:0000256" key="4">
    <source>
        <dbReference type="ARBA" id="ARBA00023163"/>
    </source>
</evidence>
<dbReference type="InterPro" id="IPR000847">
    <property type="entry name" value="LysR_HTH_N"/>
</dbReference>
<dbReference type="Pfam" id="PF00126">
    <property type="entry name" value="HTH_1"/>
    <property type="match status" value="1"/>
</dbReference>
<reference evidence="6 7" key="1">
    <citation type="submission" date="2017-02" db="EMBL/GenBank/DDBJ databases">
        <title>Draft genome of Saccharomonospora sp. 154.</title>
        <authorList>
            <person name="Alonso-Carmona G.S."/>
            <person name="De La Haba R."/>
            <person name="Vera-Gargallo B."/>
            <person name="Sandoval-Trujillo A.H."/>
            <person name="Ramirez-Duran N."/>
            <person name="Ventosa A."/>
        </authorList>
    </citation>
    <scope>NUCLEOTIDE SEQUENCE [LARGE SCALE GENOMIC DNA]</scope>
    <source>
        <strain evidence="6 7">LRS4.154</strain>
    </source>
</reference>
<keyword evidence="4" id="KW-0804">Transcription</keyword>
<dbReference type="RefSeq" id="WP_081192782.1">
    <property type="nucleotide sequence ID" value="NZ_MWIH01000006.1"/>
</dbReference>
<sequence>MSVEWGRLRVLDAVARSGSVTRAAAMLRMTGPAVSQQLRRIAAEAGAEIVTAEGRGVRLTDQGRLLADYARRVSELMRQADNDLHRADGPAGSVRVGALASLIRGRLARRLPTFWCSHPRVKVGIEDGETVDHLDRLTVGRLDLVLAESWSTAPLRLPAGVRAQRLVRERVRVALPGDHPLRHRNTLDFADLAAEPWATCGRDSHGHVALVQAARERGVELDIRHFVADHATQLALVAGGLALACVPAADDSGDTGDTGAVYRLLTPEMHRDILLLTGDRTPSPALSALTEHLGQPE</sequence>
<evidence type="ECO:0000256" key="2">
    <source>
        <dbReference type="ARBA" id="ARBA00023015"/>
    </source>
</evidence>
<dbReference type="PANTHER" id="PTHR30346">
    <property type="entry name" value="TRANSCRIPTIONAL DUAL REGULATOR HCAR-RELATED"/>
    <property type="match status" value="1"/>
</dbReference>
<evidence type="ECO:0000313" key="6">
    <source>
        <dbReference type="EMBL" id="OQO90731.1"/>
    </source>
</evidence>